<comment type="caution">
    <text evidence="2">The sequence shown here is derived from an EMBL/GenBank/DDBJ whole genome shotgun (WGS) entry which is preliminary data.</text>
</comment>
<reference evidence="2 3" key="1">
    <citation type="journal article" date="2024" name="Plant J.">
        <title>Genome sequences and population genomics reveal climatic adaptation and genomic divergence between two closely related sweetgum species.</title>
        <authorList>
            <person name="Xu W.Q."/>
            <person name="Ren C.Q."/>
            <person name="Zhang X.Y."/>
            <person name="Comes H.P."/>
            <person name="Liu X.H."/>
            <person name="Li Y.G."/>
            <person name="Kettle C.J."/>
            <person name="Jalonen R."/>
            <person name="Gaisberger H."/>
            <person name="Ma Y.Z."/>
            <person name="Qiu Y.X."/>
        </authorList>
    </citation>
    <scope>NUCLEOTIDE SEQUENCE [LARGE SCALE GENOMIC DNA]</scope>
    <source>
        <strain evidence="2">Hangzhou</strain>
    </source>
</reference>
<feature type="compositionally biased region" description="Acidic residues" evidence="1">
    <location>
        <begin position="21"/>
        <end position="34"/>
    </location>
</feature>
<feature type="compositionally biased region" description="Polar residues" evidence="1">
    <location>
        <begin position="1"/>
        <end position="14"/>
    </location>
</feature>
<name>A0AAP0S4H2_LIQFO</name>
<dbReference type="Proteomes" id="UP001415857">
    <property type="component" value="Unassembled WGS sequence"/>
</dbReference>
<evidence type="ECO:0000256" key="1">
    <source>
        <dbReference type="SAM" id="MobiDB-lite"/>
    </source>
</evidence>
<feature type="region of interest" description="Disordered" evidence="1">
    <location>
        <begin position="1"/>
        <end position="34"/>
    </location>
</feature>
<dbReference type="EMBL" id="JBBPBK010000004">
    <property type="protein sequence ID" value="KAK9287551.1"/>
    <property type="molecule type" value="Genomic_DNA"/>
</dbReference>
<protein>
    <submittedName>
        <fullName evidence="2">Uncharacterized protein</fullName>
    </submittedName>
</protein>
<accession>A0AAP0S4H2</accession>
<keyword evidence="3" id="KW-1185">Reference proteome</keyword>
<organism evidence="2 3">
    <name type="scientific">Liquidambar formosana</name>
    <name type="common">Formosan gum</name>
    <dbReference type="NCBI Taxonomy" id="63359"/>
    <lineage>
        <taxon>Eukaryota</taxon>
        <taxon>Viridiplantae</taxon>
        <taxon>Streptophyta</taxon>
        <taxon>Embryophyta</taxon>
        <taxon>Tracheophyta</taxon>
        <taxon>Spermatophyta</taxon>
        <taxon>Magnoliopsida</taxon>
        <taxon>eudicotyledons</taxon>
        <taxon>Gunneridae</taxon>
        <taxon>Pentapetalae</taxon>
        <taxon>Saxifragales</taxon>
        <taxon>Altingiaceae</taxon>
        <taxon>Liquidambar</taxon>
    </lineage>
</organism>
<dbReference type="AlphaFoldDB" id="A0AAP0S4H2"/>
<sequence>MSRPTSVLKSLNQNRTKEDETKEEEEEEEEEEESIFLPIIAIVERGDEMKEGSYAVLLSRSCGKGGVPSCTTTEILSMLLRRTRYVALLSHSYGKGGVPSSYCAVAIVDLNKTLC</sequence>
<evidence type="ECO:0000313" key="3">
    <source>
        <dbReference type="Proteomes" id="UP001415857"/>
    </source>
</evidence>
<evidence type="ECO:0000313" key="2">
    <source>
        <dbReference type="EMBL" id="KAK9287551.1"/>
    </source>
</evidence>
<proteinExistence type="predicted"/>
<gene>
    <name evidence="2" type="ORF">L1049_015972</name>
</gene>